<dbReference type="SUPFAM" id="SSF54768">
    <property type="entry name" value="dsRNA-binding domain-like"/>
    <property type="match status" value="1"/>
</dbReference>
<feature type="compositionally biased region" description="Polar residues" evidence="6">
    <location>
        <begin position="460"/>
        <end position="473"/>
    </location>
</feature>
<dbReference type="Proteomes" id="UP000094569">
    <property type="component" value="Unassembled WGS sequence"/>
</dbReference>
<keyword evidence="2" id="KW-0227">DNA damage</keyword>
<feature type="region of interest" description="Disordered" evidence="6">
    <location>
        <begin position="1"/>
        <end position="30"/>
    </location>
</feature>
<dbReference type="InterPro" id="IPR042525">
    <property type="entry name" value="Rad52_Rad59_Rad22_sf"/>
</dbReference>
<evidence type="ECO:0000256" key="4">
    <source>
        <dbReference type="ARBA" id="ARBA00023204"/>
    </source>
</evidence>
<dbReference type="PANTHER" id="PTHR12132">
    <property type="entry name" value="DNA REPAIR AND RECOMBINATION PROTEIN RAD52, RAD59"/>
    <property type="match status" value="1"/>
</dbReference>
<organism evidence="7 8">
    <name type="scientific">Aspergillus cristatus</name>
    <name type="common">Chinese Fuzhuan brick tea-fermentation fungus</name>
    <name type="synonym">Eurotium cristatum</name>
    <dbReference type="NCBI Taxonomy" id="573508"/>
    <lineage>
        <taxon>Eukaryota</taxon>
        <taxon>Fungi</taxon>
        <taxon>Dikarya</taxon>
        <taxon>Ascomycota</taxon>
        <taxon>Pezizomycotina</taxon>
        <taxon>Eurotiomycetes</taxon>
        <taxon>Eurotiomycetidae</taxon>
        <taxon>Eurotiales</taxon>
        <taxon>Aspergillaceae</taxon>
        <taxon>Aspergillus</taxon>
        <taxon>Aspergillus subgen. Aspergillus</taxon>
    </lineage>
</organism>
<feature type="compositionally biased region" description="Low complexity" evidence="6">
    <location>
        <begin position="569"/>
        <end position="584"/>
    </location>
</feature>
<keyword evidence="4" id="KW-0234">DNA repair</keyword>
<dbReference type="NCBIfam" id="TIGR00607">
    <property type="entry name" value="rad52"/>
    <property type="match status" value="1"/>
</dbReference>
<proteinExistence type="inferred from homology"/>
<feature type="compositionally biased region" description="Polar residues" evidence="6">
    <location>
        <begin position="357"/>
        <end position="382"/>
    </location>
</feature>
<evidence type="ECO:0000256" key="6">
    <source>
        <dbReference type="SAM" id="MobiDB-lite"/>
    </source>
</evidence>
<dbReference type="Pfam" id="PF04098">
    <property type="entry name" value="Rad52_Rad22"/>
    <property type="match status" value="1"/>
</dbReference>
<dbReference type="InterPro" id="IPR041247">
    <property type="entry name" value="Rad52_fam"/>
</dbReference>
<evidence type="ECO:0000256" key="3">
    <source>
        <dbReference type="ARBA" id="ARBA00023172"/>
    </source>
</evidence>
<dbReference type="InterPro" id="IPR004585">
    <property type="entry name" value="DNA_recomb/repair_Rad52"/>
</dbReference>
<feature type="compositionally biased region" description="Basic and acidic residues" evidence="6">
    <location>
        <begin position="196"/>
        <end position="214"/>
    </location>
</feature>
<feature type="compositionally biased region" description="Pro residues" evidence="6">
    <location>
        <begin position="294"/>
        <end position="307"/>
    </location>
</feature>
<feature type="compositionally biased region" description="Polar residues" evidence="6">
    <location>
        <begin position="491"/>
        <end position="500"/>
    </location>
</feature>
<reference evidence="7 8" key="1">
    <citation type="journal article" date="2016" name="BMC Genomics">
        <title>Comparative genomic and transcriptomic analyses of the Fuzhuan brick tea-fermentation fungus Aspergillus cristatus.</title>
        <authorList>
            <person name="Ge Y."/>
            <person name="Wang Y."/>
            <person name="Liu Y."/>
            <person name="Tan Y."/>
            <person name="Ren X."/>
            <person name="Zhang X."/>
            <person name="Hyde K.D."/>
            <person name="Liu Y."/>
            <person name="Liu Z."/>
        </authorList>
    </citation>
    <scope>NUCLEOTIDE SEQUENCE [LARGE SCALE GENOMIC DNA]</scope>
    <source>
        <strain evidence="7 8">GZAAS20.1005</strain>
    </source>
</reference>
<dbReference type="STRING" id="573508.A0A1E3BNA5"/>
<dbReference type="VEuPathDB" id="FungiDB:SI65_03223"/>
<keyword evidence="3" id="KW-0233">DNA recombination</keyword>
<accession>A0A1E3BNA5</accession>
<comment type="similarity">
    <text evidence="1">Belongs to the RAD52 family.</text>
</comment>
<dbReference type="GO" id="GO:0005634">
    <property type="term" value="C:nucleus"/>
    <property type="evidence" value="ECO:0007669"/>
    <property type="project" value="InterPro"/>
</dbReference>
<gene>
    <name evidence="7" type="ORF">SI65_03223</name>
</gene>
<evidence type="ECO:0000256" key="5">
    <source>
        <dbReference type="ARBA" id="ARBA00077224"/>
    </source>
</evidence>
<dbReference type="EMBL" id="JXNT01000002">
    <property type="protein sequence ID" value="ODM22377.1"/>
    <property type="molecule type" value="Genomic_DNA"/>
</dbReference>
<evidence type="ECO:0000256" key="2">
    <source>
        <dbReference type="ARBA" id="ARBA00022763"/>
    </source>
</evidence>
<dbReference type="PANTHER" id="PTHR12132:SF1">
    <property type="entry name" value="DNA REPAIR PROTEIN RAD52 HOMOLOG"/>
    <property type="match status" value="1"/>
</dbReference>
<feature type="region of interest" description="Disordered" evidence="6">
    <location>
        <begin position="193"/>
        <end position="584"/>
    </location>
</feature>
<dbReference type="Gene3D" id="3.30.390.80">
    <property type="entry name" value="DNA repair protein Rad52/59/22"/>
    <property type="match status" value="1"/>
</dbReference>
<dbReference type="GO" id="GO:0000730">
    <property type="term" value="P:DNA recombinase assembly"/>
    <property type="evidence" value="ECO:0007669"/>
    <property type="project" value="InterPro"/>
</dbReference>
<sequence length="584" mass="62449">MPAVGDQHRATPACVMMPNTTGTMLGNPFEEPQRRMSEYTAKEIATLQARLDKKLGPEYISSRPGAAGQRVHYLSADKCINLANEVFGFNGWSSSIQNIQIDFVEESQHTGKISLGLSVIVKVTLKDGTFHEDIGYGHIENCKGKAAAFEKAKKEGTTDALKRALRNFGNVLGNCIYDKDYVSKVTKVKSAPARWNPDDLHRHPDFAPVKKEPAPPKPSSQEDDDLPPRPADAARPLAKVDTFDGDGEFGSDLFDEADFGVAESGNPDEITLEPEPQAKQQPFTPGMNGRNFQPRPPANLPGPPSGPNPAAVTPSKPERPWNPVPSRQASVPPPNGRPNPALNDPSLRRPTPAPAPQNFQNPSTAQSGQQRPNQGLDTNNTGPIKREPGQNADMPPPGTPSASFFSARAVDMLRDNPNAPSAAPQFDPHAQSPSIRKTAGVDHSKSVPISKPMVAGASPAANNTRDFVNPSTDMNRRIGAPGGGGFGSPMNRGQSTSSYRPLTRPNIDPRNATNPALANRGSVGPQNINGKRPPLNDVTNAAAATNGPDSVPGVVDPKRPRFNAGDPNQQQQAQAQAQAQQLQQ</sequence>
<dbReference type="FunFam" id="3.30.390.80:FF:000001">
    <property type="entry name" value="DNA repair protein RAD52 homolog"/>
    <property type="match status" value="1"/>
</dbReference>
<keyword evidence="8" id="KW-1185">Reference proteome</keyword>
<dbReference type="AlphaFoldDB" id="A0A1E3BNA5"/>
<evidence type="ECO:0000313" key="8">
    <source>
        <dbReference type="Proteomes" id="UP000094569"/>
    </source>
</evidence>
<protein>
    <recommendedName>
        <fullName evidence="5">RAD52 homolog</fullName>
    </recommendedName>
</protein>
<dbReference type="GO" id="GO:0006312">
    <property type="term" value="P:mitotic recombination"/>
    <property type="evidence" value="ECO:0007669"/>
    <property type="project" value="TreeGrafter"/>
</dbReference>
<dbReference type="InterPro" id="IPR007232">
    <property type="entry name" value="Rad52_Rad59_Rad22"/>
</dbReference>
<dbReference type="GO" id="GO:0045002">
    <property type="term" value="P:double-strand break repair via single-strand annealing"/>
    <property type="evidence" value="ECO:0007669"/>
    <property type="project" value="InterPro"/>
</dbReference>
<name>A0A1E3BNA5_ASPCR</name>
<feature type="compositionally biased region" description="Acidic residues" evidence="6">
    <location>
        <begin position="243"/>
        <end position="258"/>
    </location>
</feature>
<dbReference type="OrthoDB" id="206565at2759"/>
<evidence type="ECO:0000256" key="1">
    <source>
        <dbReference type="ARBA" id="ARBA00006638"/>
    </source>
</evidence>
<evidence type="ECO:0000313" key="7">
    <source>
        <dbReference type="EMBL" id="ODM22377.1"/>
    </source>
</evidence>
<dbReference type="GO" id="GO:0003697">
    <property type="term" value="F:single-stranded DNA binding"/>
    <property type="evidence" value="ECO:0007669"/>
    <property type="project" value="UniProtKB-ARBA"/>
</dbReference>
<comment type="caution">
    <text evidence="7">The sequence shown here is derived from an EMBL/GenBank/DDBJ whole genome shotgun (WGS) entry which is preliminary data.</text>
</comment>